<reference evidence="1 2" key="2">
    <citation type="journal article" date="2022" name="Mol. Ecol. Resour.">
        <title>The genomes of chicory, endive, great burdock and yacon provide insights into Asteraceae paleo-polyploidization history and plant inulin production.</title>
        <authorList>
            <person name="Fan W."/>
            <person name="Wang S."/>
            <person name="Wang H."/>
            <person name="Wang A."/>
            <person name="Jiang F."/>
            <person name="Liu H."/>
            <person name="Zhao H."/>
            <person name="Xu D."/>
            <person name="Zhang Y."/>
        </authorList>
    </citation>
    <scope>NUCLEOTIDE SEQUENCE [LARGE SCALE GENOMIC DNA]</scope>
    <source>
        <strain evidence="2">cv. Punajuju</strain>
        <tissue evidence="1">Leaves</tissue>
    </source>
</reference>
<evidence type="ECO:0000313" key="2">
    <source>
        <dbReference type="Proteomes" id="UP001055811"/>
    </source>
</evidence>
<reference evidence="2" key="1">
    <citation type="journal article" date="2022" name="Mol. Ecol. Resour.">
        <title>The genomes of chicory, endive, great burdock and yacon provide insights into Asteraceae palaeo-polyploidization history and plant inulin production.</title>
        <authorList>
            <person name="Fan W."/>
            <person name="Wang S."/>
            <person name="Wang H."/>
            <person name="Wang A."/>
            <person name="Jiang F."/>
            <person name="Liu H."/>
            <person name="Zhao H."/>
            <person name="Xu D."/>
            <person name="Zhang Y."/>
        </authorList>
    </citation>
    <scope>NUCLEOTIDE SEQUENCE [LARGE SCALE GENOMIC DNA]</scope>
    <source>
        <strain evidence="2">cv. Punajuju</strain>
    </source>
</reference>
<comment type="caution">
    <text evidence="1">The sequence shown here is derived from an EMBL/GenBank/DDBJ whole genome shotgun (WGS) entry which is preliminary data.</text>
</comment>
<proteinExistence type="predicted"/>
<keyword evidence="2" id="KW-1185">Reference proteome</keyword>
<protein>
    <submittedName>
        <fullName evidence="1">Uncharacterized protein</fullName>
    </submittedName>
</protein>
<dbReference type="Proteomes" id="UP001055811">
    <property type="component" value="Linkage Group LG05"/>
</dbReference>
<sequence length="151" mass="17554">MVVAYDSTSFAPQEVDTIHDFKIQFSNLLANLNPEYYLSKILLYQESQIEQVQDDDMFYVSLIEVQDDDDDLEDNALHSIDVEVVKVNDVYSKINDSIKSLTNDVRALNKDYHRAFEKRENALKKQLDEAMSKIKELEPLSIIHDTQDTYT</sequence>
<accession>A0ACB9D3D4</accession>
<organism evidence="1 2">
    <name type="scientific">Cichorium intybus</name>
    <name type="common">Chicory</name>
    <dbReference type="NCBI Taxonomy" id="13427"/>
    <lineage>
        <taxon>Eukaryota</taxon>
        <taxon>Viridiplantae</taxon>
        <taxon>Streptophyta</taxon>
        <taxon>Embryophyta</taxon>
        <taxon>Tracheophyta</taxon>
        <taxon>Spermatophyta</taxon>
        <taxon>Magnoliopsida</taxon>
        <taxon>eudicotyledons</taxon>
        <taxon>Gunneridae</taxon>
        <taxon>Pentapetalae</taxon>
        <taxon>asterids</taxon>
        <taxon>campanulids</taxon>
        <taxon>Asterales</taxon>
        <taxon>Asteraceae</taxon>
        <taxon>Cichorioideae</taxon>
        <taxon>Cichorieae</taxon>
        <taxon>Cichoriinae</taxon>
        <taxon>Cichorium</taxon>
    </lineage>
</organism>
<dbReference type="EMBL" id="CM042013">
    <property type="protein sequence ID" value="KAI3740983.1"/>
    <property type="molecule type" value="Genomic_DNA"/>
</dbReference>
<name>A0ACB9D3D4_CICIN</name>
<evidence type="ECO:0000313" key="1">
    <source>
        <dbReference type="EMBL" id="KAI3740983.1"/>
    </source>
</evidence>
<gene>
    <name evidence="1" type="ORF">L2E82_31458</name>
</gene>